<protein>
    <submittedName>
        <fullName evidence="2">Uncharacterized protein</fullName>
    </submittedName>
</protein>
<organism evidence="2">
    <name type="scientific">Arundo donax</name>
    <name type="common">Giant reed</name>
    <name type="synonym">Donax arundinaceus</name>
    <dbReference type="NCBI Taxonomy" id="35708"/>
    <lineage>
        <taxon>Eukaryota</taxon>
        <taxon>Viridiplantae</taxon>
        <taxon>Streptophyta</taxon>
        <taxon>Embryophyta</taxon>
        <taxon>Tracheophyta</taxon>
        <taxon>Spermatophyta</taxon>
        <taxon>Magnoliopsida</taxon>
        <taxon>Liliopsida</taxon>
        <taxon>Poales</taxon>
        <taxon>Poaceae</taxon>
        <taxon>PACMAD clade</taxon>
        <taxon>Arundinoideae</taxon>
        <taxon>Arundineae</taxon>
        <taxon>Arundo</taxon>
    </lineage>
</organism>
<evidence type="ECO:0000256" key="1">
    <source>
        <dbReference type="SAM" id="MobiDB-lite"/>
    </source>
</evidence>
<reference evidence="2" key="2">
    <citation type="journal article" date="2015" name="Data Brief">
        <title>Shoot transcriptome of the giant reed, Arundo donax.</title>
        <authorList>
            <person name="Barrero R.A."/>
            <person name="Guerrero F.D."/>
            <person name="Moolhuijzen P."/>
            <person name="Goolsby J.A."/>
            <person name="Tidwell J."/>
            <person name="Bellgard S.E."/>
            <person name="Bellgard M.I."/>
        </authorList>
    </citation>
    <scope>NUCLEOTIDE SEQUENCE</scope>
    <source>
        <tissue evidence="2">Shoot tissue taken approximately 20 cm above the soil surface</tissue>
    </source>
</reference>
<name>A0A0A9E9G1_ARUDO</name>
<dbReference type="AlphaFoldDB" id="A0A0A9E9G1"/>
<reference evidence="2" key="1">
    <citation type="submission" date="2014-09" db="EMBL/GenBank/DDBJ databases">
        <authorList>
            <person name="Magalhaes I.L.F."/>
            <person name="Oliveira U."/>
            <person name="Santos F.R."/>
            <person name="Vidigal T.H.D.A."/>
            <person name="Brescovit A.D."/>
            <person name="Santos A.J."/>
        </authorList>
    </citation>
    <scope>NUCLEOTIDE SEQUENCE</scope>
    <source>
        <tissue evidence="2">Shoot tissue taken approximately 20 cm above the soil surface</tissue>
    </source>
</reference>
<dbReference type="EMBL" id="GBRH01201219">
    <property type="protein sequence ID" value="JAD96676.1"/>
    <property type="molecule type" value="Transcribed_RNA"/>
</dbReference>
<accession>A0A0A9E9G1</accession>
<sequence length="23" mass="2767">MRKHSITSQVRGVTAYRLNHKRQ</sequence>
<proteinExistence type="predicted"/>
<feature type="compositionally biased region" description="Polar residues" evidence="1">
    <location>
        <begin position="1"/>
        <end position="11"/>
    </location>
</feature>
<evidence type="ECO:0000313" key="2">
    <source>
        <dbReference type="EMBL" id="JAD96676.1"/>
    </source>
</evidence>
<feature type="region of interest" description="Disordered" evidence="1">
    <location>
        <begin position="1"/>
        <end position="23"/>
    </location>
</feature>